<sequence length="453" mass="48525">MRRTRRADRTDGTRGIPALPPDGGGFGGPVFGPRSRRTGAVLTALSALIGTSLVTGPVAVATGADSCALERTAVHHSEGLDTWHPDYPRPEGTLDALMVFLSFPEAPPTAGPGRLVADYFPDTSAFFERASYGAFALRPHPVDRWFEMAADSRAYGIQRDWAPDLRTAYLDDAVAAVDPHVDFGEYDIVYLVADPEAPGVNSDATKVVNLDRPITVDGTELHRVVTVFEESPPDRNVLAHETLHLFDLPDLYHQPEEDDGDWDTHVGDWDLMGSQFGLAPDPFGWHKWKLGWLDGGDVACRAEPGTTRHTLRAVGEPRRDGTPPGTPGTRLVVVRTGHGEVLAIEVRERAGNDTTVCTEGVLLYRVRGDIASAEGPVRVVDAHPDSAACPRISVYPPLADAPLGSGESIEVPTEAGTVRVSVVARTAAGWQVEVVVRGTERAPGAPGTPVSAL</sequence>
<name>A0A2M8LQ86_9ACTN</name>
<dbReference type="PANTHER" id="PTHR41775:SF1">
    <property type="entry name" value="PEPTIDASE M6-LIKE DOMAIN-CONTAINING PROTEIN"/>
    <property type="match status" value="1"/>
</dbReference>
<feature type="region of interest" description="Disordered" evidence="1">
    <location>
        <begin position="1"/>
        <end position="32"/>
    </location>
</feature>
<dbReference type="InterPro" id="IPR008757">
    <property type="entry name" value="Peptidase_M6-like_domain"/>
</dbReference>
<keyword evidence="2" id="KW-0472">Membrane</keyword>
<comment type="caution">
    <text evidence="3">The sequence shown here is derived from an EMBL/GenBank/DDBJ whole genome shotgun (WGS) entry which is preliminary data.</text>
</comment>
<dbReference type="NCBIfam" id="TIGR03296">
    <property type="entry name" value="M6dom_TIGR03296"/>
    <property type="match status" value="1"/>
</dbReference>
<evidence type="ECO:0000313" key="4">
    <source>
        <dbReference type="Proteomes" id="UP000230407"/>
    </source>
</evidence>
<feature type="transmembrane region" description="Helical" evidence="2">
    <location>
        <begin position="40"/>
        <end position="60"/>
    </location>
</feature>
<dbReference type="GO" id="GO:0006508">
    <property type="term" value="P:proteolysis"/>
    <property type="evidence" value="ECO:0007669"/>
    <property type="project" value="InterPro"/>
</dbReference>
<dbReference type="AlphaFoldDB" id="A0A2M8LQ86"/>
<dbReference type="PANTHER" id="PTHR41775">
    <property type="entry name" value="SECRETED PROTEIN-RELATED"/>
    <property type="match status" value="1"/>
</dbReference>
<dbReference type="Proteomes" id="UP000230407">
    <property type="component" value="Unassembled WGS sequence"/>
</dbReference>
<dbReference type="EMBL" id="PGGW01000069">
    <property type="protein sequence ID" value="PJE94100.1"/>
    <property type="molecule type" value="Genomic_DNA"/>
</dbReference>
<proteinExistence type="predicted"/>
<keyword evidence="2" id="KW-1133">Transmembrane helix</keyword>
<keyword evidence="2" id="KW-0812">Transmembrane</keyword>
<dbReference type="GO" id="GO:0008233">
    <property type="term" value="F:peptidase activity"/>
    <property type="evidence" value="ECO:0007669"/>
    <property type="project" value="InterPro"/>
</dbReference>
<reference evidence="3 4" key="1">
    <citation type="submission" date="2017-11" db="EMBL/GenBank/DDBJ databases">
        <title>Streptomyces carmine sp. nov., a novel actinomycete isolated from Sophora alopecuroides in Xinjiang, China.</title>
        <authorList>
            <person name="Wang Y."/>
            <person name="Luo X."/>
            <person name="Wan C."/>
            <person name="Zhang L."/>
        </authorList>
    </citation>
    <scope>NUCLEOTIDE SEQUENCE [LARGE SCALE GENOMIC DNA]</scope>
    <source>
        <strain evidence="3 4">TRM SA0054</strain>
    </source>
</reference>
<accession>A0A2M8LQ86</accession>
<evidence type="ECO:0000256" key="1">
    <source>
        <dbReference type="SAM" id="MobiDB-lite"/>
    </source>
</evidence>
<gene>
    <name evidence="3" type="ORF">CUT44_27735</name>
</gene>
<keyword evidence="4" id="KW-1185">Reference proteome</keyword>
<organism evidence="3 4">
    <name type="scientific">Streptomyces carminius</name>
    <dbReference type="NCBI Taxonomy" id="2665496"/>
    <lineage>
        <taxon>Bacteria</taxon>
        <taxon>Bacillati</taxon>
        <taxon>Actinomycetota</taxon>
        <taxon>Actinomycetes</taxon>
        <taxon>Kitasatosporales</taxon>
        <taxon>Streptomycetaceae</taxon>
        <taxon>Streptomyces</taxon>
    </lineage>
</organism>
<evidence type="ECO:0000256" key="2">
    <source>
        <dbReference type="SAM" id="Phobius"/>
    </source>
</evidence>
<protein>
    <submittedName>
        <fullName evidence="3">Peptidase M6</fullName>
    </submittedName>
</protein>
<evidence type="ECO:0000313" key="3">
    <source>
        <dbReference type="EMBL" id="PJE94100.1"/>
    </source>
</evidence>